<gene>
    <name evidence="1" type="ORF">NIES21_39740</name>
</gene>
<reference evidence="1 2" key="1">
    <citation type="submission" date="2017-06" db="EMBL/GenBank/DDBJ databases">
        <title>Genome sequencing of cyanobaciteial culture collection at National Institute for Environmental Studies (NIES).</title>
        <authorList>
            <person name="Hirose Y."/>
            <person name="Shimura Y."/>
            <person name="Fujisawa T."/>
            <person name="Nakamura Y."/>
            <person name="Kawachi M."/>
        </authorList>
    </citation>
    <scope>NUCLEOTIDE SEQUENCE [LARGE SCALE GENOMIC DNA]</scope>
    <source>
        <strain evidence="1 2">NIES-21</strain>
    </source>
</reference>
<dbReference type="OrthoDB" id="574253at2"/>
<evidence type="ECO:0000313" key="1">
    <source>
        <dbReference type="EMBL" id="BAY18131.1"/>
    </source>
</evidence>
<dbReference type="PIRSF" id="PIRSF011544">
    <property type="entry name" value="NucleaseA_inhib-like"/>
    <property type="match status" value="1"/>
</dbReference>
<accession>A0A1Z4GKU1</accession>
<dbReference type="EMBL" id="AP018174">
    <property type="protein sequence ID" value="BAY18131.1"/>
    <property type="molecule type" value="Genomic_DNA"/>
</dbReference>
<dbReference type="InterPro" id="IPR012489">
    <property type="entry name" value="NucleaseA_inhib-like"/>
</dbReference>
<dbReference type="AlphaFoldDB" id="A0A1Z4GKU1"/>
<dbReference type="Proteomes" id="UP000218287">
    <property type="component" value="Chromosome"/>
</dbReference>
<sequence length="133" mass="15342">MINQVTENLKQTSHGLLMMSESEYPFDVVFWTGQAQEPLTNEKLLQLTSHPRETPMEIVDLDYFFRNCAEDKKWHDEIQKQDVQKFQAMLKTLKDNLTDIQVYRLGMINIDVYIIGKTASGDLAGISTKVVET</sequence>
<proteinExistence type="predicted"/>
<protein>
    <submittedName>
        <fullName evidence="1">Sugar-non-specific nuclease inhibitor NuiA homolog</fullName>
    </submittedName>
</protein>
<dbReference type="Gene3D" id="3.40.1460.10">
    <property type="entry name" value="Nuclease A inhibitor-like"/>
    <property type="match status" value="1"/>
</dbReference>
<keyword evidence="2" id="KW-1185">Reference proteome</keyword>
<dbReference type="Pfam" id="PF07924">
    <property type="entry name" value="NuiA"/>
    <property type="match status" value="1"/>
</dbReference>
<evidence type="ECO:0000313" key="2">
    <source>
        <dbReference type="Proteomes" id="UP000218287"/>
    </source>
</evidence>
<dbReference type="SUPFAM" id="SSF82602">
    <property type="entry name" value="Nuclease A inhibitor (NuiA)"/>
    <property type="match status" value="1"/>
</dbReference>
<dbReference type="InterPro" id="IPR036587">
    <property type="entry name" value="NucleaseA_inhib-like_sf"/>
</dbReference>
<organism evidence="1 2">
    <name type="scientific">Anabaenopsis circularis NIES-21</name>
    <dbReference type="NCBI Taxonomy" id="1085406"/>
    <lineage>
        <taxon>Bacteria</taxon>
        <taxon>Bacillati</taxon>
        <taxon>Cyanobacteriota</taxon>
        <taxon>Cyanophyceae</taxon>
        <taxon>Nostocales</taxon>
        <taxon>Nodulariaceae</taxon>
        <taxon>Anabaenopsis</taxon>
    </lineage>
</organism>
<name>A0A1Z4GKU1_9CYAN</name>